<sequence length="221" mass="22387">MQGTDGRGEAYGEDPYAGAGYAYAGAYGDEYGSGLTTGTPAPAWDPVPPAQWTHPTAHPPATGPGPRVTADPLVVTDPFVVPRPHATVDPLVATDPHRPGTPLHPAGPSPAASPWGSPHGDVLTVPFPEPSSEPGTPGPPGPGPQPGASGPVRAVFVASSGRRQRQALRAARLLMIPGGVHAAVPAEAAEAVGCARGFRPPSAAGTARNHAVVLRDRDPRP</sequence>
<protein>
    <submittedName>
        <fullName evidence="2">Uncharacterized protein</fullName>
    </submittedName>
</protein>
<dbReference type="EMBL" id="CP071839">
    <property type="protein sequence ID" value="QTD99835.1"/>
    <property type="molecule type" value="Genomic_DNA"/>
</dbReference>
<gene>
    <name evidence="2" type="ORF">S1361_21035</name>
</gene>
<evidence type="ECO:0000313" key="2">
    <source>
        <dbReference type="EMBL" id="QTD99835.1"/>
    </source>
</evidence>
<reference evidence="2 3" key="1">
    <citation type="submission" date="2021-03" db="EMBL/GenBank/DDBJ databases">
        <title>Complete genome sequence of Streptomyces cyanogenus S136, producer of anticancer angucycline landomycin A.</title>
        <authorList>
            <person name="Hrab P."/>
            <person name="Ruckert C."/>
            <person name="Busche T."/>
            <person name="Ostash I."/>
            <person name="Kalinowski J."/>
            <person name="Fedorenko V."/>
            <person name="Yushchuk O."/>
            <person name="Ostash B."/>
        </authorList>
    </citation>
    <scope>NUCLEOTIDE SEQUENCE [LARGE SCALE GENOMIC DNA]</scope>
    <source>
        <strain evidence="2 3">S136</strain>
    </source>
</reference>
<accession>A0ABX7TSW5</accession>
<dbReference type="Proteomes" id="UP000663908">
    <property type="component" value="Chromosome"/>
</dbReference>
<feature type="region of interest" description="Disordered" evidence="1">
    <location>
        <begin position="27"/>
        <end position="71"/>
    </location>
</feature>
<feature type="compositionally biased region" description="Low complexity" evidence="1">
    <location>
        <begin position="103"/>
        <end position="120"/>
    </location>
</feature>
<evidence type="ECO:0000313" key="3">
    <source>
        <dbReference type="Proteomes" id="UP000663908"/>
    </source>
</evidence>
<evidence type="ECO:0000256" key="1">
    <source>
        <dbReference type="SAM" id="MobiDB-lite"/>
    </source>
</evidence>
<keyword evidence="3" id="KW-1185">Reference proteome</keyword>
<feature type="region of interest" description="Disordered" evidence="1">
    <location>
        <begin position="89"/>
        <end position="152"/>
    </location>
</feature>
<feature type="region of interest" description="Disordered" evidence="1">
    <location>
        <begin position="199"/>
        <end position="221"/>
    </location>
</feature>
<organism evidence="2 3">
    <name type="scientific">Streptomyces cyanogenus</name>
    <dbReference type="NCBI Taxonomy" id="80860"/>
    <lineage>
        <taxon>Bacteria</taxon>
        <taxon>Bacillati</taxon>
        <taxon>Actinomycetota</taxon>
        <taxon>Actinomycetes</taxon>
        <taxon>Kitasatosporales</taxon>
        <taxon>Streptomycetaceae</taxon>
        <taxon>Streptomyces</taxon>
    </lineage>
</organism>
<name>A0ABX7TSW5_STRCY</name>
<feature type="compositionally biased region" description="Pro residues" evidence="1">
    <location>
        <begin position="127"/>
        <end position="145"/>
    </location>
</feature>
<proteinExistence type="predicted"/>